<proteinExistence type="predicted"/>
<protein>
    <submittedName>
        <fullName evidence="2">Uncharacterized protein</fullName>
    </submittedName>
</protein>
<comment type="caution">
    <text evidence="2">The sequence shown here is derived from an EMBL/GenBank/DDBJ whole genome shotgun (WGS) entry which is preliminary data.</text>
</comment>
<feature type="region of interest" description="Disordered" evidence="1">
    <location>
        <begin position="1"/>
        <end position="35"/>
    </location>
</feature>
<organism evidence="2 3">
    <name type="scientific">Trapa natans</name>
    <name type="common">Water chestnut</name>
    <dbReference type="NCBI Taxonomy" id="22666"/>
    <lineage>
        <taxon>Eukaryota</taxon>
        <taxon>Viridiplantae</taxon>
        <taxon>Streptophyta</taxon>
        <taxon>Embryophyta</taxon>
        <taxon>Tracheophyta</taxon>
        <taxon>Spermatophyta</taxon>
        <taxon>Magnoliopsida</taxon>
        <taxon>eudicotyledons</taxon>
        <taxon>Gunneridae</taxon>
        <taxon>Pentapetalae</taxon>
        <taxon>rosids</taxon>
        <taxon>malvids</taxon>
        <taxon>Myrtales</taxon>
        <taxon>Lythraceae</taxon>
        <taxon>Trapa</taxon>
    </lineage>
</organism>
<gene>
    <name evidence="2" type="ORF">SAY86_004338</name>
</gene>
<accession>A0AAN7MID8</accession>
<dbReference type="EMBL" id="JAXQNO010000001">
    <property type="protein sequence ID" value="KAK4804521.1"/>
    <property type="molecule type" value="Genomic_DNA"/>
</dbReference>
<dbReference type="AlphaFoldDB" id="A0AAN7MID8"/>
<evidence type="ECO:0000313" key="2">
    <source>
        <dbReference type="EMBL" id="KAK4804521.1"/>
    </source>
</evidence>
<evidence type="ECO:0000256" key="1">
    <source>
        <dbReference type="SAM" id="MobiDB-lite"/>
    </source>
</evidence>
<keyword evidence="3" id="KW-1185">Reference proteome</keyword>
<evidence type="ECO:0000313" key="3">
    <source>
        <dbReference type="Proteomes" id="UP001346149"/>
    </source>
</evidence>
<dbReference type="Proteomes" id="UP001346149">
    <property type="component" value="Unassembled WGS sequence"/>
</dbReference>
<feature type="region of interest" description="Disordered" evidence="1">
    <location>
        <begin position="50"/>
        <end position="73"/>
    </location>
</feature>
<name>A0AAN7MID8_TRANT</name>
<reference evidence="2 3" key="1">
    <citation type="journal article" date="2023" name="Hortic Res">
        <title>Pangenome of water caltrop reveals structural variations and asymmetric subgenome divergence after allopolyploidization.</title>
        <authorList>
            <person name="Zhang X."/>
            <person name="Chen Y."/>
            <person name="Wang L."/>
            <person name="Yuan Y."/>
            <person name="Fang M."/>
            <person name="Shi L."/>
            <person name="Lu R."/>
            <person name="Comes H.P."/>
            <person name="Ma Y."/>
            <person name="Chen Y."/>
            <person name="Huang G."/>
            <person name="Zhou Y."/>
            <person name="Zheng Z."/>
            <person name="Qiu Y."/>
        </authorList>
    </citation>
    <scope>NUCLEOTIDE SEQUENCE [LARGE SCALE GENOMIC DNA]</scope>
    <source>
        <strain evidence="2">F231</strain>
    </source>
</reference>
<sequence length="73" mass="8118">MVGAAGKRGRTEEKTKPSSSAYTEEKLQSFHTGEGTLYDHNIRYEVYTAKGSLHREIQGRKAKSRGRNGMDTG</sequence>